<dbReference type="Gene3D" id="2.40.30.10">
    <property type="entry name" value="Translation factors"/>
    <property type="match status" value="2"/>
</dbReference>
<evidence type="ECO:0000256" key="5">
    <source>
        <dbReference type="ARBA" id="ARBA00022840"/>
    </source>
</evidence>
<keyword evidence="9" id="KW-1185">Reference proteome</keyword>
<proteinExistence type="predicted"/>
<dbReference type="EC" id="2.7.7.4" evidence="1"/>
<feature type="domain" description="Tr-type G" evidence="7">
    <location>
        <begin position="2"/>
        <end position="216"/>
    </location>
</feature>
<keyword evidence="2 8" id="KW-0808">Transferase</keyword>
<protein>
    <recommendedName>
        <fullName evidence="1">sulfate adenylyltransferase</fullName>
        <ecNumber evidence="1">2.7.7.4</ecNumber>
    </recommendedName>
</protein>
<gene>
    <name evidence="8" type="ORF">B0I33_106333</name>
</gene>
<dbReference type="GO" id="GO:0003924">
    <property type="term" value="F:GTPase activity"/>
    <property type="evidence" value="ECO:0007669"/>
    <property type="project" value="InterPro"/>
</dbReference>
<keyword evidence="4" id="KW-0547">Nucleotide-binding</keyword>
<dbReference type="Pfam" id="PF00009">
    <property type="entry name" value="GTP_EFTU"/>
    <property type="match status" value="1"/>
</dbReference>
<dbReference type="EMBL" id="PVNH01000006">
    <property type="protein sequence ID" value="PRX47232.1"/>
    <property type="molecule type" value="Genomic_DNA"/>
</dbReference>
<evidence type="ECO:0000256" key="3">
    <source>
        <dbReference type="ARBA" id="ARBA00022695"/>
    </source>
</evidence>
<keyword evidence="6" id="KW-0342">GTP-binding</keyword>
<dbReference type="GO" id="GO:0005525">
    <property type="term" value="F:GTP binding"/>
    <property type="evidence" value="ECO:0007669"/>
    <property type="project" value="UniProtKB-KW"/>
</dbReference>
<evidence type="ECO:0000259" key="7">
    <source>
        <dbReference type="PROSITE" id="PS51722"/>
    </source>
</evidence>
<dbReference type="OrthoDB" id="9804504at2"/>
<evidence type="ECO:0000256" key="4">
    <source>
        <dbReference type="ARBA" id="ARBA00022741"/>
    </source>
</evidence>
<dbReference type="CDD" id="cd03695">
    <property type="entry name" value="CysN_NodQ_II"/>
    <property type="match status" value="1"/>
</dbReference>
<accession>A0A2T0LU17</accession>
<dbReference type="InterPro" id="IPR011779">
    <property type="entry name" value="SO4_adenylTrfase_lsu"/>
</dbReference>
<dbReference type="CDD" id="cd04095">
    <property type="entry name" value="CysN_NoDQ_III"/>
    <property type="match status" value="1"/>
</dbReference>
<dbReference type="Gene3D" id="3.40.50.300">
    <property type="entry name" value="P-loop containing nucleotide triphosphate hydrolases"/>
    <property type="match status" value="1"/>
</dbReference>
<dbReference type="NCBIfam" id="TIGR02034">
    <property type="entry name" value="CysN"/>
    <property type="match status" value="1"/>
</dbReference>
<dbReference type="InterPro" id="IPR044139">
    <property type="entry name" value="CysN_NoDQ_III"/>
</dbReference>
<evidence type="ECO:0000313" key="8">
    <source>
        <dbReference type="EMBL" id="PRX47232.1"/>
    </source>
</evidence>
<comment type="caution">
    <text evidence="8">The sequence shown here is derived from an EMBL/GenBank/DDBJ whole genome shotgun (WGS) entry which is preliminary data.</text>
</comment>
<dbReference type="AlphaFoldDB" id="A0A2T0LU17"/>
<dbReference type="SUPFAM" id="SSF50465">
    <property type="entry name" value="EF-Tu/eEF-1alpha/eIF2-gamma C-terminal domain"/>
    <property type="match status" value="1"/>
</dbReference>
<dbReference type="PROSITE" id="PS51722">
    <property type="entry name" value="G_TR_2"/>
    <property type="match status" value="1"/>
</dbReference>
<dbReference type="InterPro" id="IPR031157">
    <property type="entry name" value="G_TR_CS"/>
</dbReference>
<dbReference type="InterPro" id="IPR027417">
    <property type="entry name" value="P-loop_NTPase"/>
</dbReference>
<dbReference type="PRINTS" id="PR00315">
    <property type="entry name" value="ELONGATNFCT"/>
</dbReference>
<dbReference type="FunFam" id="3.40.50.300:FF:000119">
    <property type="entry name" value="Sulfate adenylyltransferase subunit 1"/>
    <property type="match status" value="1"/>
</dbReference>
<dbReference type="CDD" id="cd04166">
    <property type="entry name" value="CysN_ATPS"/>
    <property type="match status" value="1"/>
</dbReference>
<dbReference type="Pfam" id="PF22594">
    <property type="entry name" value="GTP-eEF1A_C"/>
    <property type="match status" value="1"/>
</dbReference>
<dbReference type="GO" id="GO:0006790">
    <property type="term" value="P:sulfur compound metabolic process"/>
    <property type="evidence" value="ECO:0007669"/>
    <property type="project" value="InterPro"/>
</dbReference>
<evidence type="ECO:0000256" key="1">
    <source>
        <dbReference type="ARBA" id="ARBA00012391"/>
    </source>
</evidence>
<dbReference type="InterPro" id="IPR054696">
    <property type="entry name" value="GTP-eEF1A_C"/>
</dbReference>
<dbReference type="SUPFAM" id="SSF50447">
    <property type="entry name" value="Translation proteins"/>
    <property type="match status" value="1"/>
</dbReference>
<dbReference type="Proteomes" id="UP000238362">
    <property type="component" value="Unassembled WGS sequence"/>
</dbReference>
<keyword evidence="3 8" id="KW-0548">Nucleotidyltransferase</keyword>
<organism evidence="8 9">
    <name type="scientific">Prauserella shujinwangii</name>
    <dbReference type="NCBI Taxonomy" id="1453103"/>
    <lineage>
        <taxon>Bacteria</taxon>
        <taxon>Bacillati</taxon>
        <taxon>Actinomycetota</taxon>
        <taxon>Actinomycetes</taxon>
        <taxon>Pseudonocardiales</taxon>
        <taxon>Pseudonocardiaceae</taxon>
        <taxon>Prauserella</taxon>
    </lineage>
</organism>
<dbReference type="InterPro" id="IPR044138">
    <property type="entry name" value="CysN_II"/>
</dbReference>
<dbReference type="RefSeq" id="WP_106179748.1">
    <property type="nucleotide sequence ID" value="NZ_PVNH01000006.1"/>
</dbReference>
<evidence type="ECO:0000313" key="9">
    <source>
        <dbReference type="Proteomes" id="UP000238362"/>
    </source>
</evidence>
<dbReference type="InterPro" id="IPR041757">
    <property type="entry name" value="CysN_GTP-bd"/>
</dbReference>
<evidence type="ECO:0000256" key="2">
    <source>
        <dbReference type="ARBA" id="ARBA00022679"/>
    </source>
</evidence>
<dbReference type="SUPFAM" id="SSF52540">
    <property type="entry name" value="P-loop containing nucleoside triphosphate hydrolases"/>
    <property type="match status" value="1"/>
</dbReference>
<reference evidence="8 9" key="1">
    <citation type="submission" date="2018-03" db="EMBL/GenBank/DDBJ databases">
        <title>Genomic Encyclopedia of Type Strains, Phase III (KMG-III): the genomes of soil and plant-associated and newly described type strains.</title>
        <authorList>
            <person name="Whitman W."/>
        </authorList>
    </citation>
    <scope>NUCLEOTIDE SEQUENCE [LARGE SCALE GENOMIC DNA]</scope>
    <source>
        <strain evidence="8 9">CGMCC 4.7125</strain>
    </source>
</reference>
<sequence>MSSLLRLATAGSVDDGKSTLVGRLLYDTKSVLADQLDAVQRASVDRGLSTPDLSLLVDGLRSEREQGITIDVAYRYFATPRRSFVLADTPGHVQYTRNTVTGASTAQLAVLLVDARKGVVEQTRRHAAVLALLGVPRLVLAVNKVDLINYDEAAFTVIAKEFATHAASLGYAEGSVLTIPVSALHGDNVATRSENTPWYGGPTLLEHLEQVPVAPDPHDAPFRFPVQYVIRPRTADYPDYRGYAGQIAAGTVRPGDEVVVLPQGLRTRVTRVDTADGPRDEAGAGSSVTVLLADDLDIARGDLIASATDRPEVTDEFTATLCWLSSSSLRPGARVLVKHGARTVQALVEELGSRFDEQTLSTVDSPESLELNEIGGVRIRLSEELPVDEYSHSPRTGAFLVIDPKNGDTLAAGLVGERLSAVGAG</sequence>
<evidence type="ECO:0000256" key="6">
    <source>
        <dbReference type="ARBA" id="ARBA00023134"/>
    </source>
</evidence>
<name>A0A2T0LU17_9PSEU</name>
<dbReference type="PANTHER" id="PTHR23115">
    <property type="entry name" value="TRANSLATION FACTOR"/>
    <property type="match status" value="1"/>
</dbReference>
<dbReference type="InterPro" id="IPR000795">
    <property type="entry name" value="T_Tr_GTP-bd_dom"/>
</dbReference>
<dbReference type="InterPro" id="IPR050100">
    <property type="entry name" value="TRAFAC_GTPase_members"/>
</dbReference>
<dbReference type="InterPro" id="IPR009001">
    <property type="entry name" value="Transl_elong_EF1A/Init_IF2_C"/>
</dbReference>
<dbReference type="GO" id="GO:0004781">
    <property type="term" value="F:sulfate adenylyltransferase (ATP) activity"/>
    <property type="evidence" value="ECO:0007669"/>
    <property type="project" value="UniProtKB-EC"/>
</dbReference>
<dbReference type="InterPro" id="IPR009000">
    <property type="entry name" value="Transl_B-barrel_sf"/>
</dbReference>
<dbReference type="PROSITE" id="PS00301">
    <property type="entry name" value="G_TR_1"/>
    <property type="match status" value="1"/>
</dbReference>
<keyword evidence="5" id="KW-0067">ATP-binding</keyword>
<dbReference type="GO" id="GO:0005524">
    <property type="term" value="F:ATP binding"/>
    <property type="evidence" value="ECO:0007669"/>
    <property type="project" value="UniProtKB-KW"/>
</dbReference>